<evidence type="ECO:0000313" key="2">
    <source>
        <dbReference type="EMBL" id="PJE73815.1"/>
    </source>
</evidence>
<accession>A0A2M8LB50</accession>
<keyword evidence="1" id="KW-1133">Transmembrane helix</keyword>
<dbReference type="AlphaFoldDB" id="A0A2M8LB50"/>
<dbReference type="EMBL" id="PFER01000010">
    <property type="protein sequence ID" value="PJE73815.1"/>
    <property type="molecule type" value="Genomic_DNA"/>
</dbReference>
<dbReference type="InterPro" id="IPR014509">
    <property type="entry name" value="YjdF-like"/>
</dbReference>
<reference evidence="3" key="1">
    <citation type="submission" date="2017-09" db="EMBL/GenBank/DDBJ databases">
        <title>Depth-based differentiation of microbial function through sediment-hosted aquifers and enrichment of novel symbionts in the deep terrestrial subsurface.</title>
        <authorList>
            <person name="Probst A.J."/>
            <person name="Ladd B."/>
            <person name="Jarett J.K."/>
            <person name="Geller-Mcgrath D.E."/>
            <person name="Sieber C.M.K."/>
            <person name="Emerson J.B."/>
            <person name="Anantharaman K."/>
            <person name="Thomas B.C."/>
            <person name="Malmstrom R."/>
            <person name="Stieglmeier M."/>
            <person name="Klingl A."/>
            <person name="Woyke T."/>
            <person name="Ryan C.M."/>
            <person name="Banfield J.F."/>
        </authorList>
    </citation>
    <scope>NUCLEOTIDE SEQUENCE [LARGE SCALE GENOMIC DNA]</scope>
</reference>
<gene>
    <name evidence="2" type="ORF">COV02_00540</name>
</gene>
<name>A0A2M8LB50_9BACT</name>
<dbReference type="Pfam" id="PF09997">
    <property type="entry name" value="DUF2238"/>
    <property type="match status" value="1"/>
</dbReference>
<proteinExistence type="predicted"/>
<feature type="transmembrane region" description="Helical" evidence="1">
    <location>
        <begin position="41"/>
        <end position="59"/>
    </location>
</feature>
<evidence type="ECO:0000256" key="1">
    <source>
        <dbReference type="SAM" id="Phobius"/>
    </source>
</evidence>
<comment type="caution">
    <text evidence="2">The sequence shown here is derived from an EMBL/GenBank/DDBJ whole genome shotgun (WGS) entry which is preliminary data.</text>
</comment>
<organism evidence="2 3">
    <name type="scientific">Candidatus Terrybacteria bacterium CG10_big_fil_rev_8_21_14_0_10_41_10</name>
    <dbReference type="NCBI Taxonomy" id="1975026"/>
    <lineage>
        <taxon>Bacteria</taxon>
        <taxon>Candidatus Terryibacteriota</taxon>
    </lineage>
</organism>
<keyword evidence="1" id="KW-0812">Transmembrane</keyword>
<evidence type="ECO:0000313" key="3">
    <source>
        <dbReference type="Proteomes" id="UP000230959"/>
    </source>
</evidence>
<feature type="transmembrane region" description="Helical" evidence="1">
    <location>
        <begin position="71"/>
        <end position="92"/>
    </location>
</feature>
<keyword evidence="1" id="KW-0472">Membrane</keyword>
<protein>
    <recommendedName>
        <fullName evidence="4">DUF2238 domain-containing protein</fullName>
    </recommendedName>
</protein>
<evidence type="ECO:0008006" key="4">
    <source>
        <dbReference type="Google" id="ProtNLM"/>
    </source>
</evidence>
<dbReference type="Proteomes" id="UP000230959">
    <property type="component" value="Unassembled WGS sequence"/>
</dbReference>
<sequence length="146" mass="16895">MFFNGKLGKLAALFILGLFVLHAVATYTSLYWRILWFDTPMHFLGGFVVGLGAVWWMFFRDKFSLPKNLPWLYSLILILGVVALVGVLWEFYEFAVDRFITRKEYINLTQGGIIDNMKDLFMDLSGGLLVALAFLHERKKHIRKQG</sequence>